<dbReference type="InterPro" id="IPR044611">
    <property type="entry name" value="E3A/B/C-like"/>
</dbReference>
<keyword evidence="4 5" id="KW-0833">Ubl conjugation pathway</keyword>
<reference evidence="9" key="1">
    <citation type="journal article" date="2023" name="DNA Res.">
        <title>Chromosome-level genome assembly of Phrynocephalus forsythii using third-generation DNA sequencing and Hi-C analysis.</title>
        <authorList>
            <person name="Qi Y."/>
            <person name="Zhao W."/>
            <person name="Zhao Y."/>
            <person name="Niu C."/>
            <person name="Cao S."/>
            <person name="Zhang Y."/>
        </authorList>
    </citation>
    <scope>NUCLEOTIDE SEQUENCE</scope>
    <source>
        <tissue evidence="9">Muscle</tissue>
    </source>
</reference>
<comment type="catalytic activity">
    <reaction evidence="1">
        <text>S-ubiquitinyl-[E2 ubiquitin-conjugating enzyme]-L-cysteine + [acceptor protein]-L-lysine = [E2 ubiquitin-conjugating enzyme]-L-cysteine + N(6)-ubiquitinyl-[acceptor protein]-L-lysine.</text>
        <dbReference type="EC" id="2.3.2.26"/>
    </reaction>
</comment>
<dbReference type="Pfam" id="PF00632">
    <property type="entry name" value="HECT"/>
    <property type="match status" value="1"/>
</dbReference>
<dbReference type="OrthoDB" id="8068875at2759"/>
<dbReference type="PANTHER" id="PTHR45700:SF8">
    <property type="entry name" value="HECT-TYPE E3 UBIQUITIN TRANSFERASE"/>
    <property type="match status" value="1"/>
</dbReference>
<dbReference type="EMBL" id="JAPFRF010000007">
    <property type="protein sequence ID" value="KAJ7327146.1"/>
    <property type="molecule type" value="Genomic_DNA"/>
</dbReference>
<feature type="compositionally biased region" description="Basic residues" evidence="7">
    <location>
        <begin position="1"/>
        <end position="16"/>
    </location>
</feature>
<dbReference type="GO" id="GO:0061630">
    <property type="term" value="F:ubiquitin protein ligase activity"/>
    <property type="evidence" value="ECO:0007669"/>
    <property type="project" value="UniProtKB-EC"/>
</dbReference>
<evidence type="ECO:0000313" key="10">
    <source>
        <dbReference type="Proteomes" id="UP001142489"/>
    </source>
</evidence>
<keyword evidence="3" id="KW-0808">Transferase</keyword>
<dbReference type="Proteomes" id="UP001142489">
    <property type="component" value="Unassembled WGS sequence"/>
</dbReference>
<organism evidence="9 10">
    <name type="scientific">Phrynocephalus forsythii</name>
    <dbReference type="NCBI Taxonomy" id="171643"/>
    <lineage>
        <taxon>Eukaryota</taxon>
        <taxon>Metazoa</taxon>
        <taxon>Chordata</taxon>
        <taxon>Craniata</taxon>
        <taxon>Vertebrata</taxon>
        <taxon>Euteleostomi</taxon>
        <taxon>Lepidosauria</taxon>
        <taxon>Squamata</taxon>
        <taxon>Bifurcata</taxon>
        <taxon>Unidentata</taxon>
        <taxon>Episquamata</taxon>
        <taxon>Toxicofera</taxon>
        <taxon>Iguania</taxon>
        <taxon>Acrodonta</taxon>
        <taxon>Agamidae</taxon>
        <taxon>Agaminae</taxon>
        <taxon>Phrynocephalus</taxon>
    </lineage>
</organism>
<sequence length="625" mass="70971">MKKAAQKTPGRPRRGAPPKDKGGPRPDPPPPSSFRPKAALLLFPKPGYHPSLFREDLPGAVRQLRCKRGGLVVLKADREVVVFDREKEDHGCQSPIPRPKSFKLKKNARVDSLDCGVSQILLLSSEGKLYEHPIASGRIKSEPRWHTLVYVPALGEVFSFGLGAEGQLGNGKNSDQLIPLPLDLTMNGQKIILGGSSKEVVKIIAGESQSIVLLLKEKNSYADSNRTLPKVEEEKVEKWLSNSDPKCWKNIQQEIKLIFSSAACINGSFLDKRGKHFTTSWKTAGVDLSAVFLFYEKIAAKSKVLTQVINGLKKLLNSLHPPPASPEALRVFLVVPILLRKQDIKSDSLLNQLAQIICLLSQQAKGILECFWSNIEVTFFKDLVSLYQKLVSVKMSAFIDLQRSSDNAISTGELMWSIQVLQMLYEQKLSKVVVKQHLSALHFQHIHILSRAEEYCEDRRKEYVEAYIDHVFTVSVKKQFEDFMRGFERGCPVDTWKMFLPAELRVVLLGHRKYDWEQLEKNARYSGYEESDETIKDFWAVFHDLDEESKKKFLAFLTGTDCIPAQGMEKFTFTIADAKKTDPDQWYPVACTCLKVFRLPRYTNRDVLKKRVLCALEWFEKFGLP</sequence>
<name>A0A9Q0XT44_9SAUR</name>
<protein>
    <recommendedName>
        <fullName evidence="2">HECT-type E3 ubiquitin transferase</fullName>
        <ecNumber evidence="2">2.3.2.26</ecNumber>
    </recommendedName>
</protein>
<dbReference type="SUPFAM" id="SSF50985">
    <property type="entry name" value="RCC1/BLIP-II"/>
    <property type="match status" value="1"/>
</dbReference>
<dbReference type="SMART" id="SM00119">
    <property type="entry name" value="HECTc"/>
    <property type="match status" value="1"/>
</dbReference>
<evidence type="ECO:0000256" key="3">
    <source>
        <dbReference type="ARBA" id="ARBA00022679"/>
    </source>
</evidence>
<gene>
    <name evidence="9" type="ORF">JRQ81_016905</name>
</gene>
<proteinExistence type="predicted"/>
<evidence type="ECO:0000256" key="6">
    <source>
        <dbReference type="PROSITE-ProRule" id="PRU00235"/>
    </source>
</evidence>
<dbReference type="InterPro" id="IPR000408">
    <property type="entry name" value="Reg_chr_condens"/>
</dbReference>
<evidence type="ECO:0000256" key="2">
    <source>
        <dbReference type="ARBA" id="ARBA00012485"/>
    </source>
</evidence>
<feature type="repeat" description="RCC1" evidence="6">
    <location>
        <begin position="155"/>
        <end position="216"/>
    </location>
</feature>
<dbReference type="AlphaFoldDB" id="A0A9Q0XT44"/>
<keyword evidence="10" id="KW-1185">Reference proteome</keyword>
<comment type="caution">
    <text evidence="9">The sequence shown here is derived from an EMBL/GenBank/DDBJ whole genome shotgun (WGS) entry which is preliminary data.</text>
</comment>
<dbReference type="PROSITE" id="PS50237">
    <property type="entry name" value="HECT"/>
    <property type="match status" value="1"/>
</dbReference>
<dbReference type="InterPro" id="IPR000569">
    <property type="entry name" value="HECT_dom"/>
</dbReference>
<dbReference type="FunFam" id="3.30.2410.10:FF:000003">
    <property type="entry name" value="probable E3 ubiquitin-protein ligase HERC4 isoform X1"/>
    <property type="match status" value="1"/>
</dbReference>
<dbReference type="EC" id="2.3.2.26" evidence="2"/>
<feature type="domain" description="HECT" evidence="8">
    <location>
        <begin position="457"/>
        <end position="625"/>
    </location>
</feature>
<dbReference type="Gene3D" id="3.30.2410.10">
    <property type="entry name" value="Hect, E3 ligase catalytic domain"/>
    <property type="match status" value="1"/>
</dbReference>
<feature type="active site" description="Glycyl thioester intermediate" evidence="5">
    <location>
        <position position="593"/>
    </location>
</feature>
<dbReference type="Gene3D" id="3.90.1750.10">
    <property type="entry name" value="Hect, E3 ligase catalytic domains"/>
    <property type="match status" value="1"/>
</dbReference>
<evidence type="ECO:0000256" key="1">
    <source>
        <dbReference type="ARBA" id="ARBA00000885"/>
    </source>
</evidence>
<dbReference type="Gene3D" id="3.30.2160.10">
    <property type="entry name" value="Hect, E3 ligase catalytic domain"/>
    <property type="match status" value="1"/>
</dbReference>
<dbReference type="PANTHER" id="PTHR45700">
    <property type="entry name" value="UBIQUITIN-PROTEIN LIGASE E3C"/>
    <property type="match status" value="1"/>
</dbReference>
<dbReference type="InterPro" id="IPR009091">
    <property type="entry name" value="RCC1/BLIP-II"/>
</dbReference>
<evidence type="ECO:0000256" key="7">
    <source>
        <dbReference type="SAM" id="MobiDB-lite"/>
    </source>
</evidence>
<dbReference type="InterPro" id="IPR035983">
    <property type="entry name" value="Hect_E3_ubiquitin_ligase"/>
</dbReference>
<evidence type="ECO:0000313" key="9">
    <source>
        <dbReference type="EMBL" id="KAJ7327146.1"/>
    </source>
</evidence>
<dbReference type="SUPFAM" id="SSF56204">
    <property type="entry name" value="Hect, E3 ligase catalytic domain"/>
    <property type="match status" value="1"/>
</dbReference>
<evidence type="ECO:0000256" key="5">
    <source>
        <dbReference type="PROSITE-ProRule" id="PRU00104"/>
    </source>
</evidence>
<dbReference type="PROSITE" id="PS50012">
    <property type="entry name" value="RCC1_3"/>
    <property type="match status" value="1"/>
</dbReference>
<dbReference type="Pfam" id="PF00415">
    <property type="entry name" value="RCC1"/>
    <property type="match status" value="1"/>
</dbReference>
<accession>A0A9Q0XT44</accession>
<feature type="region of interest" description="Disordered" evidence="7">
    <location>
        <begin position="1"/>
        <end position="37"/>
    </location>
</feature>
<evidence type="ECO:0000259" key="8">
    <source>
        <dbReference type="PROSITE" id="PS50237"/>
    </source>
</evidence>
<evidence type="ECO:0000256" key="4">
    <source>
        <dbReference type="ARBA" id="ARBA00022786"/>
    </source>
</evidence>
<dbReference type="GO" id="GO:0000209">
    <property type="term" value="P:protein polyubiquitination"/>
    <property type="evidence" value="ECO:0007669"/>
    <property type="project" value="InterPro"/>
</dbReference>
<dbReference type="Gene3D" id="2.130.10.30">
    <property type="entry name" value="Regulator of chromosome condensation 1/beta-lactamase-inhibitor protein II"/>
    <property type="match status" value="1"/>
</dbReference>